<accession>A0A075WER6</accession>
<keyword evidence="5 6" id="KW-0687">Ribonucleoprotein</keyword>
<keyword evidence="3 6" id="KW-0694">RNA-binding</keyword>
<evidence type="ECO:0000256" key="3">
    <source>
        <dbReference type="ARBA" id="ARBA00022884"/>
    </source>
</evidence>
<dbReference type="EMBL" id="CP006577">
    <property type="protein sequence ID" value="AIG98905.1"/>
    <property type="molecule type" value="Genomic_DNA"/>
</dbReference>
<dbReference type="Gene3D" id="3.30.1490.10">
    <property type="match status" value="1"/>
</dbReference>
<evidence type="ECO:0000256" key="6">
    <source>
        <dbReference type="HAMAP-Rule" id="MF_01302"/>
    </source>
</evidence>
<dbReference type="InterPro" id="IPR000630">
    <property type="entry name" value="Ribosomal_uS8"/>
</dbReference>
<dbReference type="HOGENOM" id="CLU_098428_1_1_2"/>
<sequence>MSVDTLSNAMIAIKNAEMVGEKKCEIKPASKLIGNVLKVMKDYGYIKGFEYVENHRGGKFIVELSGNINDCGAIRPRFSSSVTEYEMYEKRYLPARDFGILIVSTTKGVMSQKDARKQRLGGVLLAYVY</sequence>
<keyword evidence="4 6" id="KW-0689">Ribosomal protein</keyword>
<dbReference type="GO" id="GO:0019843">
    <property type="term" value="F:rRNA binding"/>
    <property type="evidence" value="ECO:0007669"/>
    <property type="project" value="UniProtKB-UniRule"/>
</dbReference>
<gene>
    <name evidence="6" type="primary">rps8</name>
    <name evidence="8" type="ORF">AFULGI_00021690</name>
</gene>
<dbReference type="GO" id="GO:0003735">
    <property type="term" value="F:structural constituent of ribosome"/>
    <property type="evidence" value="ECO:0007669"/>
    <property type="project" value="InterPro"/>
</dbReference>
<dbReference type="Proteomes" id="UP000028501">
    <property type="component" value="Chromosome"/>
</dbReference>
<comment type="subunit">
    <text evidence="6">Part of the 30S ribosomal subunit.</text>
</comment>
<proteinExistence type="inferred from homology"/>
<comment type="function">
    <text evidence="6">One of the primary rRNA binding proteins, it binds directly to 16S rRNA central domain where it helps coordinate assembly of the platform of the 30S subunit.</text>
</comment>
<evidence type="ECO:0000256" key="5">
    <source>
        <dbReference type="ARBA" id="ARBA00023274"/>
    </source>
</evidence>
<dbReference type="InterPro" id="IPR047863">
    <property type="entry name" value="Ribosomal_uS8_CS"/>
</dbReference>
<evidence type="ECO:0000313" key="9">
    <source>
        <dbReference type="Proteomes" id="UP000028501"/>
    </source>
</evidence>
<dbReference type="Pfam" id="PF00410">
    <property type="entry name" value="Ribosomal_S8"/>
    <property type="match status" value="1"/>
</dbReference>
<dbReference type="GO" id="GO:1990904">
    <property type="term" value="C:ribonucleoprotein complex"/>
    <property type="evidence" value="ECO:0007669"/>
    <property type="project" value="UniProtKB-KW"/>
</dbReference>
<dbReference type="Gene3D" id="3.30.1370.30">
    <property type="match status" value="1"/>
</dbReference>
<organism evidence="8 9">
    <name type="scientific">Archaeoglobus fulgidus DSM 8774</name>
    <dbReference type="NCBI Taxonomy" id="1344584"/>
    <lineage>
        <taxon>Archaea</taxon>
        <taxon>Methanobacteriati</taxon>
        <taxon>Methanobacteriota</taxon>
        <taxon>Archaeoglobi</taxon>
        <taxon>Archaeoglobales</taxon>
        <taxon>Archaeoglobaceae</taxon>
        <taxon>Archaeoglobus</taxon>
    </lineage>
</organism>
<keyword evidence="2 6" id="KW-0699">rRNA-binding</keyword>
<dbReference type="SUPFAM" id="SSF56047">
    <property type="entry name" value="Ribosomal protein S8"/>
    <property type="match status" value="1"/>
</dbReference>
<dbReference type="GO" id="GO:0006412">
    <property type="term" value="P:translation"/>
    <property type="evidence" value="ECO:0007669"/>
    <property type="project" value="UniProtKB-UniRule"/>
</dbReference>
<reference evidence="8 9" key="1">
    <citation type="submission" date="2013-07" db="EMBL/GenBank/DDBJ databases">
        <title>Genome of Archaeoglobus fulgidus.</title>
        <authorList>
            <person name="Fiebig A."/>
            <person name="Birkeland N.-K."/>
        </authorList>
    </citation>
    <scope>NUCLEOTIDE SEQUENCE [LARGE SCALE GENOMIC DNA]</scope>
    <source>
        <strain evidence="8 9">DSM 8774</strain>
    </source>
</reference>
<dbReference type="HAMAP" id="MF_01302_A">
    <property type="entry name" value="Ribosomal_uS8_A"/>
    <property type="match status" value="1"/>
</dbReference>
<dbReference type="PROSITE" id="PS00053">
    <property type="entry name" value="RIBOSOMAL_S8"/>
    <property type="match status" value="1"/>
</dbReference>
<dbReference type="GeneID" id="24795654"/>
<comment type="similarity">
    <text evidence="1 6 7">Belongs to the universal ribosomal protein uS8 family.</text>
</comment>
<dbReference type="InterPro" id="IPR035987">
    <property type="entry name" value="Ribosomal_uS8_sf"/>
</dbReference>
<evidence type="ECO:0000256" key="2">
    <source>
        <dbReference type="ARBA" id="ARBA00022730"/>
    </source>
</evidence>
<dbReference type="AlphaFoldDB" id="A0A075WER6"/>
<dbReference type="KEGG" id="afg:AFULGI_00021690"/>
<dbReference type="NCBIfam" id="NF003115">
    <property type="entry name" value="PRK04034.1"/>
    <property type="match status" value="1"/>
</dbReference>
<evidence type="ECO:0000256" key="1">
    <source>
        <dbReference type="ARBA" id="ARBA00006471"/>
    </source>
</evidence>
<evidence type="ECO:0000256" key="7">
    <source>
        <dbReference type="RuleBase" id="RU003660"/>
    </source>
</evidence>
<evidence type="ECO:0000313" key="8">
    <source>
        <dbReference type="EMBL" id="AIG98905.1"/>
    </source>
</evidence>
<dbReference type="SMR" id="A0A075WER6"/>
<dbReference type="RefSeq" id="WP_048064747.1">
    <property type="nucleotide sequence ID" value="NZ_CP006577.1"/>
</dbReference>
<name>A0A075WER6_ARCFL</name>
<evidence type="ECO:0000256" key="4">
    <source>
        <dbReference type="ARBA" id="ARBA00022980"/>
    </source>
</evidence>
<protein>
    <recommendedName>
        <fullName evidence="6">Small ribosomal subunit protein uS8</fullName>
    </recommendedName>
</protein>
<dbReference type="GO" id="GO:0005840">
    <property type="term" value="C:ribosome"/>
    <property type="evidence" value="ECO:0007669"/>
    <property type="project" value="UniProtKB-KW"/>
</dbReference>
<dbReference type="PANTHER" id="PTHR11758">
    <property type="entry name" value="40S RIBOSOMAL PROTEIN S15A"/>
    <property type="match status" value="1"/>
</dbReference>